<proteinExistence type="predicted"/>
<feature type="transmembrane region" description="Helical" evidence="1">
    <location>
        <begin position="165"/>
        <end position="183"/>
    </location>
</feature>
<evidence type="ECO:0000313" key="4">
    <source>
        <dbReference type="Proteomes" id="UP000541109"/>
    </source>
</evidence>
<feature type="transmembrane region" description="Helical" evidence="1">
    <location>
        <begin position="80"/>
        <end position="98"/>
    </location>
</feature>
<protein>
    <submittedName>
        <fullName evidence="3">DMT family transporter</fullName>
    </submittedName>
</protein>
<keyword evidence="1" id="KW-0472">Membrane</keyword>
<evidence type="ECO:0000259" key="2">
    <source>
        <dbReference type="Pfam" id="PF00892"/>
    </source>
</evidence>
<keyword evidence="1" id="KW-1133">Transmembrane helix</keyword>
<keyword evidence="4" id="KW-1185">Reference proteome</keyword>
<dbReference type="GO" id="GO:0016020">
    <property type="term" value="C:membrane"/>
    <property type="evidence" value="ECO:0007669"/>
    <property type="project" value="InterPro"/>
</dbReference>
<dbReference type="RefSeq" id="WP_182164587.1">
    <property type="nucleotide sequence ID" value="NZ_JACFXV010000048.1"/>
</dbReference>
<dbReference type="EMBL" id="JACFXV010000048">
    <property type="protein sequence ID" value="MBA5777318.1"/>
    <property type="molecule type" value="Genomic_DNA"/>
</dbReference>
<name>A0A839AE57_9HYPH</name>
<organism evidence="3 4">
    <name type="scientific">Stappia albiluteola</name>
    <dbReference type="NCBI Taxonomy" id="2758565"/>
    <lineage>
        <taxon>Bacteria</taxon>
        <taxon>Pseudomonadati</taxon>
        <taxon>Pseudomonadota</taxon>
        <taxon>Alphaproteobacteria</taxon>
        <taxon>Hyphomicrobiales</taxon>
        <taxon>Stappiaceae</taxon>
        <taxon>Stappia</taxon>
    </lineage>
</organism>
<feature type="domain" description="EamA" evidence="2">
    <location>
        <begin position="161"/>
        <end position="296"/>
    </location>
</feature>
<dbReference type="InterPro" id="IPR000620">
    <property type="entry name" value="EamA_dom"/>
</dbReference>
<dbReference type="InterPro" id="IPR037185">
    <property type="entry name" value="EmrE-like"/>
</dbReference>
<dbReference type="PANTHER" id="PTHR22911:SF76">
    <property type="entry name" value="EAMA DOMAIN-CONTAINING PROTEIN"/>
    <property type="match status" value="1"/>
</dbReference>
<feature type="transmembrane region" description="Helical" evidence="1">
    <location>
        <begin position="255"/>
        <end position="275"/>
    </location>
</feature>
<dbReference type="SUPFAM" id="SSF103481">
    <property type="entry name" value="Multidrug resistance efflux transporter EmrE"/>
    <property type="match status" value="2"/>
</dbReference>
<feature type="domain" description="EamA" evidence="2">
    <location>
        <begin position="21"/>
        <end position="146"/>
    </location>
</feature>
<sequence length="323" mass="33202">MSSPPSSSAPASVDPQVALALAALVGGAIAMGVSPVFVRFAEVGPFASAFWRVALSLPLLAVWARLELRDGKPAAPWNRATVIAGAVFAGDLFFWHLGILNTTIANATFLATMAPLWVMLGSGALIREPVTRSMVIGLGLCLLGAGALVGSSLGFAPERLAGDAYGFLTSIFFGGYFLAMRFARRGEGASTPGLLLYRSTIITAIVLFFVALALDDGFLPNSWKGVAALVAIAFFSQTAGQGLLTFALGHLSAGFSALVIFLEAIAAAAAGWLLLGEALSGLQALGGLVILAGIFVARPRSRMRARTSASQTGSLGTPQASGD</sequence>
<feature type="transmembrane region" description="Helical" evidence="1">
    <location>
        <begin position="17"/>
        <end position="37"/>
    </location>
</feature>
<comment type="caution">
    <text evidence="3">The sequence shown here is derived from an EMBL/GenBank/DDBJ whole genome shotgun (WGS) entry which is preliminary data.</text>
</comment>
<accession>A0A839AE57</accession>
<feature type="transmembrane region" description="Helical" evidence="1">
    <location>
        <begin position="226"/>
        <end position="248"/>
    </location>
</feature>
<dbReference type="PANTHER" id="PTHR22911">
    <property type="entry name" value="ACYL-MALONYL CONDENSING ENZYME-RELATED"/>
    <property type="match status" value="1"/>
</dbReference>
<evidence type="ECO:0000256" key="1">
    <source>
        <dbReference type="SAM" id="Phobius"/>
    </source>
</evidence>
<dbReference type="Pfam" id="PF00892">
    <property type="entry name" value="EamA"/>
    <property type="match status" value="2"/>
</dbReference>
<gene>
    <name evidence="3" type="ORF">H2509_09280</name>
</gene>
<reference evidence="3 4" key="1">
    <citation type="submission" date="2020-07" db="EMBL/GenBank/DDBJ databases">
        <title>Stappia sp., F7233, whole genome shotgun sequencing project.</title>
        <authorList>
            <person name="Jiang S."/>
            <person name="Liu Z.W."/>
            <person name="Du Z.J."/>
        </authorList>
    </citation>
    <scope>NUCLEOTIDE SEQUENCE [LARGE SCALE GENOMIC DNA]</scope>
    <source>
        <strain evidence="3 4">F7233</strain>
    </source>
</reference>
<evidence type="ECO:0000313" key="3">
    <source>
        <dbReference type="EMBL" id="MBA5777318.1"/>
    </source>
</evidence>
<feature type="transmembrane region" description="Helical" evidence="1">
    <location>
        <begin position="281"/>
        <end position="297"/>
    </location>
</feature>
<dbReference type="Proteomes" id="UP000541109">
    <property type="component" value="Unassembled WGS sequence"/>
</dbReference>
<feature type="transmembrane region" description="Helical" evidence="1">
    <location>
        <begin position="133"/>
        <end position="153"/>
    </location>
</feature>
<feature type="transmembrane region" description="Helical" evidence="1">
    <location>
        <begin position="195"/>
        <end position="214"/>
    </location>
</feature>
<feature type="transmembrane region" description="Helical" evidence="1">
    <location>
        <begin position="104"/>
        <end position="126"/>
    </location>
</feature>
<dbReference type="AlphaFoldDB" id="A0A839AE57"/>
<keyword evidence="1" id="KW-0812">Transmembrane</keyword>